<protein>
    <submittedName>
        <fullName evidence="2">Uncharacterized protein</fullName>
    </submittedName>
</protein>
<reference evidence="2" key="1">
    <citation type="journal article" date="2014" name="Int. J. Syst. Evol. Microbiol.">
        <title>Complete genome sequence of Corynebacterium casei LMG S-19264T (=DSM 44701T), isolated from a smear-ripened cheese.</title>
        <authorList>
            <consortium name="US DOE Joint Genome Institute (JGI-PGF)"/>
            <person name="Walter F."/>
            <person name="Albersmeier A."/>
            <person name="Kalinowski J."/>
            <person name="Ruckert C."/>
        </authorList>
    </citation>
    <scope>NUCLEOTIDE SEQUENCE</scope>
    <source>
        <strain evidence="2">CGMCC 4.7430</strain>
    </source>
</reference>
<proteinExistence type="predicted"/>
<evidence type="ECO:0000313" key="3">
    <source>
        <dbReference type="Proteomes" id="UP000660745"/>
    </source>
</evidence>
<evidence type="ECO:0000256" key="1">
    <source>
        <dbReference type="SAM" id="MobiDB-lite"/>
    </source>
</evidence>
<dbReference type="EMBL" id="BMNK01000021">
    <property type="protein sequence ID" value="GGP16536.1"/>
    <property type="molecule type" value="Genomic_DNA"/>
</dbReference>
<reference evidence="2" key="2">
    <citation type="submission" date="2020-09" db="EMBL/GenBank/DDBJ databases">
        <authorList>
            <person name="Sun Q."/>
            <person name="Zhou Y."/>
        </authorList>
    </citation>
    <scope>NUCLEOTIDE SEQUENCE</scope>
    <source>
        <strain evidence="2">CGMCC 4.7430</strain>
    </source>
</reference>
<feature type="region of interest" description="Disordered" evidence="1">
    <location>
        <begin position="1"/>
        <end position="37"/>
    </location>
</feature>
<sequence>MPGKPVGQRRGGLPRGVETLYQPGSSAADRSEEQSPRALSAYGADMLRDGPHKHWLKGRGTNYCKYYFSGKCPRSIPTILRRQSG</sequence>
<keyword evidence="3" id="KW-1185">Reference proteome</keyword>
<gene>
    <name evidence="2" type="ORF">GCM10012278_80720</name>
</gene>
<dbReference type="Proteomes" id="UP000660745">
    <property type="component" value="Unassembled WGS sequence"/>
</dbReference>
<name>A0A918EA61_9ACTN</name>
<accession>A0A918EA61</accession>
<comment type="caution">
    <text evidence="2">The sequence shown here is derived from an EMBL/GenBank/DDBJ whole genome shotgun (WGS) entry which is preliminary data.</text>
</comment>
<dbReference type="AlphaFoldDB" id="A0A918EA61"/>
<evidence type="ECO:0000313" key="2">
    <source>
        <dbReference type="EMBL" id="GGP16536.1"/>
    </source>
</evidence>
<organism evidence="2 3">
    <name type="scientific">Nonomuraea glycinis</name>
    <dbReference type="NCBI Taxonomy" id="2047744"/>
    <lineage>
        <taxon>Bacteria</taxon>
        <taxon>Bacillati</taxon>
        <taxon>Actinomycetota</taxon>
        <taxon>Actinomycetes</taxon>
        <taxon>Streptosporangiales</taxon>
        <taxon>Streptosporangiaceae</taxon>
        <taxon>Nonomuraea</taxon>
    </lineage>
</organism>